<dbReference type="Proteomes" id="UP000242877">
    <property type="component" value="Unassembled WGS sequence"/>
</dbReference>
<evidence type="ECO:0000313" key="2">
    <source>
        <dbReference type="EMBL" id="KZZ91353.1"/>
    </source>
</evidence>
<sequence length="194" mass="20814">MILFQHNNLQATEWAAIRRELARAVAAVDAERVAAGRPEPPLAADIKLQNVQGGIFESAARIVDYFHPENVTNALTHDLSETAAAKAYKKKGKHELTPLVLGPVSVLSFPAVSPEHLKAALRILAPKAPLWVGSIEGGMSGLRAQIVMLLNSAGVQITSTLEGASKALYLTMESRRSVLEEEAGGKKEEGESKE</sequence>
<keyword evidence="3" id="KW-1185">Reference proteome</keyword>
<accession>A0A162IC39</accession>
<dbReference type="InterPro" id="IPR047865">
    <property type="entry name" value="Ribosomal_uL10_bac_type"/>
</dbReference>
<dbReference type="AlphaFoldDB" id="A0A162IC39"/>
<dbReference type="VEuPathDB" id="FungiDB:AAP_03523"/>
<name>A0A162IC39_9EURO</name>
<dbReference type="SUPFAM" id="SSF160369">
    <property type="entry name" value="Ribosomal protein L10-like"/>
    <property type="match status" value="1"/>
</dbReference>
<gene>
    <name evidence="2" type="ORF">AAP_03523</name>
</gene>
<evidence type="ECO:0000313" key="3">
    <source>
        <dbReference type="Proteomes" id="UP000242877"/>
    </source>
</evidence>
<organism evidence="2 3">
    <name type="scientific">Ascosphaera apis ARSEF 7405</name>
    <dbReference type="NCBI Taxonomy" id="392613"/>
    <lineage>
        <taxon>Eukaryota</taxon>
        <taxon>Fungi</taxon>
        <taxon>Dikarya</taxon>
        <taxon>Ascomycota</taxon>
        <taxon>Pezizomycotina</taxon>
        <taxon>Eurotiomycetes</taxon>
        <taxon>Eurotiomycetidae</taxon>
        <taxon>Onygenales</taxon>
        <taxon>Ascosphaeraceae</taxon>
        <taxon>Ascosphaera</taxon>
    </lineage>
</organism>
<dbReference type="InterPro" id="IPR043141">
    <property type="entry name" value="Ribosomal_uL10-like_sf"/>
</dbReference>
<evidence type="ECO:0000256" key="1">
    <source>
        <dbReference type="ARBA" id="ARBA00008889"/>
    </source>
</evidence>
<protein>
    <submittedName>
        <fullName evidence="2">Uncharacterized protein</fullName>
    </submittedName>
</protein>
<comment type="similarity">
    <text evidence="1">Belongs to the universal ribosomal protein uL10 family.</text>
</comment>
<dbReference type="PANTHER" id="PTHR11560">
    <property type="entry name" value="39S RIBOSOMAL PROTEIN L10, MITOCHONDRIAL"/>
    <property type="match status" value="1"/>
</dbReference>
<dbReference type="OrthoDB" id="360689at2759"/>
<dbReference type="EMBL" id="AZGZ01000014">
    <property type="protein sequence ID" value="KZZ91353.1"/>
    <property type="molecule type" value="Genomic_DNA"/>
</dbReference>
<comment type="caution">
    <text evidence="2">The sequence shown here is derived from an EMBL/GenBank/DDBJ whole genome shotgun (WGS) entry which is preliminary data.</text>
</comment>
<reference evidence="2 3" key="1">
    <citation type="journal article" date="2016" name="Genome Biol. Evol.">
        <title>Divergent and convergent evolution of fungal pathogenicity.</title>
        <authorList>
            <person name="Shang Y."/>
            <person name="Xiao G."/>
            <person name="Zheng P."/>
            <person name="Cen K."/>
            <person name="Zhan S."/>
            <person name="Wang C."/>
        </authorList>
    </citation>
    <scope>NUCLEOTIDE SEQUENCE [LARGE SCALE GENOMIC DNA]</scope>
    <source>
        <strain evidence="2 3">ARSEF 7405</strain>
    </source>
</reference>
<proteinExistence type="inferred from homology"/>